<organism evidence="15 16">
    <name type="scientific">Flavobacterium nakdongensis</name>
    <dbReference type="NCBI Taxonomy" id="3073563"/>
    <lineage>
        <taxon>Bacteria</taxon>
        <taxon>Pseudomonadati</taxon>
        <taxon>Bacteroidota</taxon>
        <taxon>Flavobacteriia</taxon>
        <taxon>Flavobacteriales</taxon>
        <taxon>Flavobacteriaceae</taxon>
        <taxon>Flavobacterium</taxon>
    </lineage>
</organism>
<evidence type="ECO:0000256" key="6">
    <source>
        <dbReference type="ARBA" id="ARBA00022960"/>
    </source>
</evidence>
<evidence type="ECO:0000313" key="16">
    <source>
        <dbReference type="Proteomes" id="UP001180481"/>
    </source>
</evidence>
<keyword evidence="7 10" id="KW-0573">Peptidoglycan synthesis</keyword>
<reference evidence="15" key="1">
    <citation type="submission" date="2023-09" db="EMBL/GenBank/DDBJ databases">
        <title>Flavobacterium sp. 20NA77.7 isolated from freshwater.</title>
        <authorList>
            <person name="Le V."/>
            <person name="Ko S.-R."/>
            <person name="Ahn C.-Y."/>
            <person name="Oh H.-M."/>
        </authorList>
    </citation>
    <scope>NUCLEOTIDE SEQUENCE</scope>
    <source>
        <strain evidence="15">20NA77.7</strain>
    </source>
</reference>
<dbReference type="SUPFAM" id="SSF53623">
    <property type="entry name" value="MurD-like peptide ligases, catalytic domain"/>
    <property type="match status" value="1"/>
</dbReference>
<dbReference type="NCBIfam" id="TIGR01143">
    <property type="entry name" value="murF"/>
    <property type="match status" value="1"/>
</dbReference>
<evidence type="ECO:0000256" key="2">
    <source>
        <dbReference type="ARBA" id="ARBA00022598"/>
    </source>
</evidence>
<dbReference type="EMBL" id="CP133721">
    <property type="protein sequence ID" value="WMW77399.1"/>
    <property type="molecule type" value="Genomic_DNA"/>
</dbReference>
<keyword evidence="16" id="KW-1185">Reference proteome</keyword>
<comment type="pathway">
    <text evidence="10 11">Cell wall biogenesis; peptidoglycan biosynthesis.</text>
</comment>
<name>A0ABY9R8B3_9FLAO</name>
<sequence>MKIEELYLYFLETTGVTTDTRKIEANNFFIALKGDTFNGNEFAEKALELGAKYALIDESKFKKNDQYILVDNCLETLQKLANYHRQQLPCTIIGLTGSNGKTTTKELIYAVLSQKYKTQATFGNLNNHIGVPLTLLSFRKDTEMGIVEMGANHQKEIEFLCQIAQPDFGYITNFGKAHLEGFGGVEGVIKGKSELYDYLTSSNHIAFINNDDPLQVEKTKYIETISFGLHAKNNFVTIDSIEANPMVKIKCNNTIIQSHLIGLYNANNINVAITIGSYFNIPIEIIKQAIENYIPTNNRSQLLQKETNTIILDAYNANPSSMQAALTNFFQLEEENKIAILGDMFELGEESFEEHKKIVELCKQQDTITFYFVGKEFVTQQIEQFNLHFFNSFEDFQLKFGIEKITHSFVLIKGSRGMRLERALDCM</sequence>
<comment type="catalytic activity">
    <reaction evidence="10 11">
        <text>D-alanyl-D-alanine + UDP-N-acetyl-alpha-D-muramoyl-L-alanyl-gamma-D-glutamyl-meso-2,6-diaminopimelate + ATP = UDP-N-acetyl-alpha-D-muramoyl-L-alanyl-gamma-D-glutamyl-meso-2,6-diaminopimeloyl-D-alanyl-D-alanine + ADP + phosphate + H(+)</text>
        <dbReference type="Rhea" id="RHEA:28374"/>
        <dbReference type="ChEBI" id="CHEBI:15378"/>
        <dbReference type="ChEBI" id="CHEBI:30616"/>
        <dbReference type="ChEBI" id="CHEBI:43474"/>
        <dbReference type="ChEBI" id="CHEBI:57822"/>
        <dbReference type="ChEBI" id="CHEBI:61386"/>
        <dbReference type="ChEBI" id="CHEBI:83905"/>
        <dbReference type="ChEBI" id="CHEBI:456216"/>
        <dbReference type="EC" id="6.3.2.10"/>
    </reaction>
</comment>
<dbReference type="HAMAP" id="MF_02019">
    <property type="entry name" value="MurF"/>
    <property type="match status" value="1"/>
</dbReference>
<dbReference type="InterPro" id="IPR036615">
    <property type="entry name" value="Mur_ligase_C_dom_sf"/>
</dbReference>
<keyword evidence="6 10" id="KW-0133">Cell shape</keyword>
<keyword evidence="8 10" id="KW-0131">Cell cycle</keyword>
<dbReference type="InterPro" id="IPR005863">
    <property type="entry name" value="UDP-N-AcMur_synth"/>
</dbReference>
<evidence type="ECO:0000313" key="15">
    <source>
        <dbReference type="EMBL" id="WMW77399.1"/>
    </source>
</evidence>
<comment type="function">
    <text evidence="10 11">Involved in cell wall formation. Catalyzes the final step in the synthesis of UDP-N-acetylmuramoyl-pentapeptide, the precursor of murein.</text>
</comment>
<gene>
    <name evidence="10 15" type="primary">murF</name>
    <name evidence="15" type="ORF">RF683_07845</name>
</gene>
<evidence type="ECO:0000256" key="10">
    <source>
        <dbReference type="HAMAP-Rule" id="MF_02019"/>
    </source>
</evidence>
<dbReference type="PANTHER" id="PTHR43024">
    <property type="entry name" value="UDP-N-ACETYLMURAMOYL-TRIPEPTIDE--D-ALANYL-D-ALANINE LIGASE"/>
    <property type="match status" value="1"/>
</dbReference>
<dbReference type="InterPro" id="IPR013221">
    <property type="entry name" value="Mur_ligase_cen"/>
</dbReference>
<proteinExistence type="inferred from homology"/>
<dbReference type="Gene3D" id="3.40.1190.10">
    <property type="entry name" value="Mur-like, catalytic domain"/>
    <property type="match status" value="1"/>
</dbReference>
<comment type="subcellular location">
    <subcellularLocation>
        <location evidence="10 11">Cytoplasm</location>
    </subcellularLocation>
</comment>
<evidence type="ECO:0000256" key="9">
    <source>
        <dbReference type="ARBA" id="ARBA00023316"/>
    </source>
</evidence>
<dbReference type="Pfam" id="PF02875">
    <property type="entry name" value="Mur_ligase_C"/>
    <property type="match status" value="1"/>
</dbReference>
<keyword evidence="3 10" id="KW-0132">Cell division</keyword>
<dbReference type="InterPro" id="IPR004101">
    <property type="entry name" value="Mur_ligase_C"/>
</dbReference>
<dbReference type="InterPro" id="IPR036565">
    <property type="entry name" value="Mur-like_cat_sf"/>
</dbReference>
<evidence type="ECO:0000256" key="4">
    <source>
        <dbReference type="ARBA" id="ARBA00022741"/>
    </source>
</evidence>
<evidence type="ECO:0000259" key="14">
    <source>
        <dbReference type="Pfam" id="PF08245"/>
    </source>
</evidence>
<dbReference type="PANTHER" id="PTHR43024:SF1">
    <property type="entry name" value="UDP-N-ACETYLMURAMOYL-TRIPEPTIDE--D-ALANYL-D-ALANINE LIGASE"/>
    <property type="match status" value="1"/>
</dbReference>
<feature type="domain" description="Mur ligase central" evidence="14">
    <location>
        <begin position="96"/>
        <end position="275"/>
    </location>
</feature>
<dbReference type="Gene3D" id="3.90.190.20">
    <property type="entry name" value="Mur ligase, C-terminal domain"/>
    <property type="match status" value="1"/>
</dbReference>
<evidence type="ECO:0000256" key="11">
    <source>
        <dbReference type="RuleBase" id="RU004136"/>
    </source>
</evidence>
<evidence type="ECO:0000259" key="13">
    <source>
        <dbReference type="Pfam" id="PF02875"/>
    </source>
</evidence>
<feature type="domain" description="Mur ligase N-terminal catalytic" evidence="12">
    <location>
        <begin position="14"/>
        <end position="78"/>
    </location>
</feature>
<dbReference type="InterPro" id="IPR035911">
    <property type="entry name" value="MurE/MurF_N"/>
</dbReference>
<dbReference type="SUPFAM" id="SSF53244">
    <property type="entry name" value="MurD-like peptide ligases, peptide-binding domain"/>
    <property type="match status" value="1"/>
</dbReference>
<evidence type="ECO:0000256" key="1">
    <source>
        <dbReference type="ARBA" id="ARBA00022490"/>
    </source>
</evidence>
<protein>
    <recommendedName>
        <fullName evidence="10 11">UDP-N-acetylmuramoyl-tripeptide--D-alanyl-D-alanine ligase</fullName>
        <ecNumber evidence="10 11">6.3.2.10</ecNumber>
    </recommendedName>
    <alternativeName>
        <fullName evidence="10">D-alanyl-D-alanine-adding enzyme</fullName>
    </alternativeName>
</protein>
<dbReference type="SUPFAM" id="SSF63418">
    <property type="entry name" value="MurE/MurF N-terminal domain"/>
    <property type="match status" value="1"/>
</dbReference>
<dbReference type="EC" id="6.3.2.10" evidence="10 11"/>
<dbReference type="GO" id="GO:0047480">
    <property type="term" value="F:UDP-N-acetylmuramoyl-tripeptide-D-alanyl-D-alanine ligase activity"/>
    <property type="evidence" value="ECO:0007669"/>
    <property type="project" value="UniProtKB-EC"/>
</dbReference>
<evidence type="ECO:0000256" key="8">
    <source>
        <dbReference type="ARBA" id="ARBA00023306"/>
    </source>
</evidence>
<evidence type="ECO:0000256" key="7">
    <source>
        <dbReference type="ARBA" id="ARBA00022984"/>
    </source>
</evidence>
<keyword evidence="9 10" id="KW-0961">Cell wall biogenesis/degradation</keyword>
<dbReference type="Proteomes" id="UP001180481">
    <property type="component" value="Chromosome"/>
</dbReference>
<dbReference type="InterPro" id="IPR051046">
    <property type="entry name" value="MurCDEF_CellWall_CoF430Synth"/>
</dbReference>
<evidence type="ECO:0000256" key="5">
    <source>
        <dbReference type="ARBA" id="ARBA00022840"/>
    </source>
</evidence>
<dbReference type="Gene3D" id="3.40.1390.10">
    <property type="entry name" value="MurE/MurF, N-terminal domain"/>
    <property type="match status" value="1"/>
</dbReference>
<dbReference type="Pfam" id="PF08245">
    <property type="entry name" value="Mur_ligase_M"/>
    <property type="match status" value="1"/>
</dbReference>
<dbReference type="Pfam" id="PF01225">
    <property type="entry name" value="Mur_ligase"/>
    <property type="match status" value="1"/>
</dbReference>
<keyword evidence="4 10" id="KW-0547">Nucleotide-binding</keyword>
<comment type="similarity">
    <text evidence="10">Belongs to the MurCDEF family. MurF subfamily.</text>
</comment>
<keyword evidence="5 10" id="KW-0067">ATP-binding</keyword>
<feature type="binding site" evidence="10">
    <location>
        <begin position="97"/>
        <end position="103"/>
    </location>
    <ligand>
        <name>ATP</name>
        <dbReference type="ChEBI" id="CHEBI:30616"/>
    </ligand>
</feature>
<keyword evidence="2 10" id="KW-0436">Ligase</keyword>
<accession>A0ABY9R8B3</accession>
<dbReference type="InterPro" id="IPR000713">
    <property type="entry name" value="Mur_ligase_N"/>
</dbReference>
<keyword evidence="1 10" id="KW-0963">Cytoplasm</keyword>
<evidence type="ECO:0000259" key="12">
    <source>
        <dbReference type="Pfam" id="PF01225"/>
    </source>
</evidence>
<feature type="domain" description="Mur ligase C-terminal" evidence="13">
    <location>
        <begin position="299"/>
        <end position="394"/>
    </location>
</feature>
<evidence type="ECO:0000256" key="3">
    <source>
        <dbReference type="ARBA" id="ARBA00022618"/>
    </source>
</evidence>
<dbReference type="RefSeq" id="WP_309531774.1">
    <property type="nucleotide sequence ID" value="NZ_CP133721.1"/>
</dbReference>